<organism evidence="2 3">
    <name type="scientific">Kordiimonas sediminis</name>
    <dbReference type="NCBI Taxonomy" id="1735581"/>
    <lineage>
        <taxon>Bacteria</taxon>
        <taxon>Pseudomonadati</taxon>
        <taxon>Pseudomonadota</taxon>
        <taxon>Alphaproteobacteria</taxon>
        <taxon>Kordiimonadales</taxon>
        <taxon>Kordiimonadaceae</taxon>
        <taxon>Kordiimonas</taxon>
    </lineage>
</organism>
<dbReference type="AlphaFoldDB" id="A0A919E3C0"/>
<evidence type="ECO:0000256" key="1">
    <source>
        <dbReference type="SAM" id="Phobius"/>
    </source>
</evidence>
<dbReference type="EMBL" id="BNCI01000001">
    <property type="protein sequence ID" value="GHF15410.1"/>
    <property type="molecule type" value="Genomic_DNA"/>
</dbReference>
<sequence>MRRRLEFIFYAVFIIGSILINAVSEGGGGERRPQLPSAPQKENTGLPPVALLPDTRGIVRSPSPLPEINVDVDSKKGTSVGTGFVVSDTGRIITARHVVDGCQRVFVRETKNRYFEAEDVQSYRGVDFATLRVPSLHTATLDLDTTVSMKGDVGYMMGYPQGKPADLSARVIGHSTMRSRGRYDTRERVTVWLETERLPEFSGTIGGLSGGPVLDGKGHVIGTAVASSMRRGRIYTTNPSVFTRSRVIEENDLSLRRTLFDITPQNYGETGIRLRKDLTIVQIVCLVD</sequence>
<name>A0A919E3C0_9PROT</name>
<reference evidence="2" key="1">
    <citation type="journal article" date="2014" name="Int. J. Syst. Evol. Microbiol.">
        <title>Complete genome sequence of Corynebacterium casei LMG S-19264T (=DSM 44701T), isolated from a smear-ripened cheese.</title>
        <authorList>
            <consortium name="US DOE Joint Genome Institute (JGI-PGF)"/>
            <person name="Walter F."/>
            <person name="Albersmeier A."/>
            <person name="Kalinowski J."/>
            <person name="Ruckert C."/>
        </authorList>
    </citation>
    <scope>NUCLEOTIDE SEQUENCE</scope>
    <source>
        <strain evidence="2">KCTC 42590</strain>
    </source>
</reference>
<proteinExistence type="predicted"/>
<dbReference type="Pfam" id="PF13365">
    <property type="entry name" value="Trypsin_2"/>
    <property type="match status" value="1"/>
</dbReference>
<evidence type="ECO:0000313" key="2">
    <source>
        <dbReference type="EMBL" id="GHF15410.1"/>
    </source>
</evidence>
<reference evidence="2" key="2">
    <citation type="submission" date="2020-09" db="EMBL/GenBank/DDBJ databases">
        <authorList>
            <person name="Sun Q."/>
            <person name="Kim S."/>
        </authorList>
    </citation>
    <scope>NUCLEOTIDE SEQUENCE</scope>
    <source>
        <strain evidence="2">KCTC 42590</strain>
    </source>
</reference>
<dbReference type="Proteomes" id="UP000630923">
    <property type="component" value="Unassembled WGS sequence"/>
</dbReference>
<protein>
    <submittedName>
        <fullName evidence="2">Endopeptidase DegP</fullName>
    </submittedName>
</protein>
<gene>
    <name evidence="2" type="ORF">GCM10017044_06950</name>
</gene>
<accession>A0A919E3C0</accession>
<dbReference type="InterPro" id="IPR043504">
    <property type="entry name" value="Peptidase_S1_PA_chymotrypsin"/>
</dbReference>
<keyword evidence="1" id="KW-1133">Transmembrane helix</keyword>
<keyword evidence="1" id="KW-0472">Membrane</keyword>
<comment type="caution">
    <text evidence="2">The sequence shown here is derived from an EMBL/GenBank/DDBJ whole genome shotgun (WGS) entry which is preliminary data.</text>
</comment>
<dbReference type="InterPro" id="IPR009003">
    <property type="entry name" value="Peptidase_S1_PA"/>
</dbReference>
<dbReference type="Gene3D" id="2.40.10.10">
    <property type="entry name" value="Trypsin-like serine proteases"/>
    <property type="match status" value="2"/>
</dbReference>
<feature type="transmembrane region" description="Helical" evidence="1">
    <location>
        <begin position="7"/>
        <end position="24"/>
    </location>
</feature>
<keyword evidence="1" id="KW-0812">Transmembrane</keyword>
<evidence type="ECO:0000313" key="3">
    <source>
        <dbReference type="Proteomes" id="UP000630923"/>
    </source>
</evidence>
<dbReference type="SUPFAM" id="SSF50494">
    <property type="entry name" value="Trypsin-like serine proteases"/>
    <property type="match status" value="1"/>
</dbReference>
<keyword evidence="3" id="KW-1185">Reference proteome</keyword>